<protein>
    <recommendedName>
        <fullName evidence="2">DUF6534 domain-containing protein</fullName>
    </recommendedName>
</protein>
<evidence type="ECO:0000259" key="2">
    <source>
        <dbReference type="Pfam" id="PF20152"/>
    </source>
</evidence>
<dbReference type="AlphaFoldDB" id="S8FBB7"/>
<reference evidence="3 4" key="1">
    <citation type="journal article" date="2012" name="Science">
        <title>The Paleozoic origin of enzymatic lignin decomposition reconstructed from 31 fungal genomes.</title>
        <authorList>
            <person name="Floudas D."/>
            <person name="Binder M."/>
            <person name="Riley R."/>
            <person name="Barry K."/>
            <person name="Blanchette R.A."/>
            <person name="Henrissat B."/>
            <person name="Martinez A.T."/>
            <person name="Otillar R."/>
            <person name="Spatafora J.W."/>
            <person name="Yadav J.S."/>
            <person name="Aerts A."/>
            <person name="Benoit I."/>
            <person name="Boyd A."/>
            <person name="Carlson A."/>
            <person name="Copeland A."/>
            <person name="Coutinho P.M."/>
            <person name="de Vries R.P."/>
            <person name="Ferreira P."/>
            <person name="Findley K."/>
            <person name="Foster B."/>
            <person name="Gaskell J."/>
            <person name="Glotzer D."/>
            <person name="Gorecki P."/>
            <person name="Heitman J."/>
            <person name="Hesse C."/>
            <person name="Hori C."/>
            <person name="Igarashi K."/>
            <person name="Jurgens J.A."/>
            <person name="Kallen N."/>
            <person name="Kersten P."/>
            <person name="Kohler A."/>
            <person name="Kuees U."/>
            <person name="Kumar T.K.A."/>
            <person name="Kuo A."/>
            <person name="LaButti K."/>
            <person name="Larrondo L.F."/>
            <person name="Lindquist E."/>
            <person name="Ling A."/>
            <person name="Lombard V."/>
            <person name="Lucas S."/>
            <person name="Lundell T."/>
            <person name="Martin R."/>
            <person name="McLaughlin D.J."/>
            <person name="Morgenstern I."/>
            <person name="Morin E."/>
            <person name="Murat C."/>
            <person name="Nagy L.G."/>
            <person name="Nolan M."/>
            <person name="Ohm R.A."/>
            <person name="Patyshakuliyeva A."/>
            <person name="Rokas A."/>
            <person name="Ruiz-Duenas F.J."/>
            <person name="Sabat G."/>
            <person name="Salamov A."/>
            <person name="Samejima M."/>
            <person name="Schmutz J."/>
            <person name="Slot J.C."/>
            <person name="St John F."/>
            <person name="Stenlid J."/>
            <person name="Sun H."/>
            <person name="Sun S."/>
            <person name="Syed K."/>
            <person name="Tsang A."/>
            <person name="Wiebenga A."/>
            <person name="Young D."/>
            <person name="Pisabarro A."/>
            <person name="Eastwood D.C."/>
            <person name="Martin F."/>
            <person name="Cullen D."/>
            <person name="Grigoriev I.V."/>
            <person name="Hibbett D.S."/>
        </authorList>
    </citation>
    <scope>NUCLEOTIDE SEQUENCE</scope>
    <source>
        <strain evidence="4">FP-58527</strain>
    </source>
</reference>
<keyword evidence="4" id="KW-1185">Reference proteome</keyword>
<gene>
    <name evidence="3" type="ORF">FOMPIDRAFT_115535</name>
</gene>
<keyword evidence="1" id="KW-1133">Transmembrane helix</keyword>
<keyword evidence="1" id="KW-0812">Transmembrane</keyword>
<dbReference type="Proteomes" id="UP000015241">
    <property type="component" value="Unassembled WGS sequence"/>
</dbReference>
<sequence length="312" mass="34413">MLFNSQETSIDPDYARQMLGSWFIASLLSTMWAILLMLYAATCGQVAYYCCHYLPRDNLTVKSLVLLIWSGPNRTTHGHGDVAHSPSFRILDTLTTISDVYNVWSLAILGHGTAFASLMFPKPGMTQLLRPRYMGCLRSLPVASHRSRPIPVDQSGNDGSSDDPVINSPCGCLFIVEITVPACACSAAAADVFICIALSWILYDRKTGFKHILTTTFGLILSGQFFGLKQRSHQVDMTWIAVRCAEGKVHVNSMLAVLNGRHHMREKLMMPQSGLQITTVAYYLEAIEALPYGSVLSKTLFSVQLVAVFLPS</sequence>
<dbReference type="InterPro" id="IPR045339">
    <property type="entry name" value="DUF6534"/>
</dbReference>
<feature type="domain" description="DUF6534" evidence="2">
    <location>
        <begin position="187"/>
        <end position="263"/>
    </location>
</feature>
<proteinExistence type="predicted"/>
<dbReference type="OrthoDB" id="3270417at2759"/>
<name>S8FBB7_FOMSC</name>
<keyword evidence="1" id="KW-0472">Membrane</keyword>
<evidence type="ECO:0000313" key="3">
    <source>
        <dbReference type="EMBL" id="EPS95849.1"/>
    </source>
</evidence>
<evidence type="ECO:0000256" key="1">
    <source>
        <dbReference type="SAM" id="Phobius"/>
    </source>
</evidence>
<dbReference type="HOGENOM" id="CLU_891469_0_0_1"/>
<dbReference type="EMBL" id="KE504199">
    <property type="protein sequence ID" value="EPS95849.1"/>
    <property type="molecule type" value="Genomic_DNA"/>
</dbReference>
<accession>S8FBB7</accession>
<dbReference type="InParanoid" id="S8FBB7"/>
<evidence type="ECO:0000313" key="4">
    <source>
        <dbReference type="Proteomes" id="UP000015241"/>
    </source>
</evidence>
<organism evidence="3 4">
    <name type="scientific">Fomitopsis schrenkii</name>
    <name type="common">Brown rot fungus</name>
    <dbReference type="NCBI Taxonomy" id="2126942"/>
    <lineage>
        <taxon>Eukaryota</taxon>
        <taxon>Fungi</taxon>
        <taxon>Dikarya</taxon>
        <taxon>Basidiomycota</taxon>
        <taxon>Agaricomycotina</taxon>
        <taxon>Agaricomycetes</taxon>
        <taxon>Polyporales</taxon>
        <taxon>Fomitopsis</taxon>
    </lineage>
</organism>
<dbReference type="Pfam" id="PF20152">
    <property type="entry name" value="DUF6534"/>
    <property type="match status" value="1"/>
</dbReference>
<feature type="transmembrane region" description="Helical" evidence="1">
    <location>
        <begin position="21"/>
        <end position="41"/>
    </location>
</feature>